<organism evidence="8 9">
    <name type="scientific">Candidatus Avidehalobacter gallistercoris</name>
    <dbReference type="NCBI Taxonomy" id="2840694"/>
    <lineage>
        <taxon>Bacteria</taxon>
        <taxon>Bacillati</taxon>
        <taxon>Bacillota</taxon>
        <taxon>Clostridia</taxon>
        <taxon>Eubacteriales</taxon>
        <taxon>Peptococcaceae</taxon>
        <taxon>Peptococcaceae incertae sedis</taxon>
        <taxon>Candidatus Avidehalobacter</taxon>
    </lineage>
</organism>
<evidence type="ECO:0000256" key="3">
    <source>
        <dbReference type="ARBA" id="ARBA00022884"/>
    </source>
</evidence>
<evidence type="ECO:0000256" key="1">
    <source>
        <dbReference type="ARBA" id="ARBA00006700"/>
    </source>
</evidence>
<evidence type="ECO:0000256" key="5">
    <source>
        <dbReference type="ARBA" id="ARBA00023274"/>
    </source>
</evidence>
<dbReference type="NCBIfam" id="NF004363">
    <property type="entry name" value="PRK05738.2-4"/>
    <property type="match status" value="1"/>
</dbReference>
<evidence type="ECO:0000256" key="2">
    <source>
        <dbReference type="ARBA" id="ARBA00022730"/>
    </source>
</evidence>
<dbReference type="SUPFAM" id="SSF54189">
    <property type="entry name" value="Ribosomal proteins S24e, L23 and L15e"/>
    <property type="match status" value="1"/>
</dbReference>
<dbReference type="GO" id="GO:0003735">
    <property type="term" value="F:structural constituent of ribosome"/>
    <property type="evidence" value="ECO:0007669"/>
    <property type="project" value="InterPro"/>
</dbReference>
<dbReference type="Pfam" id="PF00276">
    <property type="entry name" value="Ribosomal_L23"/>
    <property type="match status" value="1"/>
</dbReference>
<dbReference type="Proteomes" id="UP000824124">
    <property type="component" value="Unassembled WGS sequence"/>
</dbReference>
<keyword evidence="4 6" id="KW-0689">Ribosomal protein</keyword>
<dbReference type="InterPro" id="IPR013025">
    <property type="entry name" value="Ribosomal_uL23-like"/>
</dbReference>
<proteinExistence type="inferred from homology"/>
<accession>A0A9D1HJ46</accession>
<evidence type="ECO:0000313" key="9">
    <source>
        <dbReference type="Proteomes" id="UP000824124"/>
    </source>
</evidence>
<dbReference type="GO" id="GO:0006412">
    <property type="term" value="P:translation"/>
    <property type="evidence" value="ECO:0007669"/>
    <property type="project" value="UniProtKB-UniRule"/>
</dbReference>
<comment type="function">
    <text evidence="6">One of the early assembly proteins it binds 23S rRNA. One of the proteins that surrounds the polypeptide exit tunnel on the outside of the ribosome. Forms the main docking site for trigger factor binding to the ribosome.</text>
</comment>
<evidence type="ECO:0000256" key="6">
    <source>
        <dbReference type="HAMAP-Rule" id="MF_01369"/>
    </source>
</evidence>
<keyword evidence="2 6" id="KW-0699">rRNA-binding</keyword>
<dbReference type="AlphaFoldDB" id="A0A9D1HJ46"/>
<evidence type="ECO:0000256" key="4">
    <source>
        <dbReference type="ARBA" id="ARBA00022980"/>
    </source>
</evidence>
<dbReference type="GO" id="GO:0019843">
    <property type="term" value="F:rRNA binding"/>
    <property type="evidence" value="ECO:0007669"/>
    <property type="project" value="UniProtKB-UniRule"/>
</dbReference>
<protein>
    <recommendedName>
        <fullName evidence="6">Large ribosomal subunit protein uL23</fullName>
    </recommendedName>
</protein>
<comment type="similarity">
    <text evidence="1 6 7">Belongs to the universal ribosomal protein uL23 family.</text>
</comment>
<reference evidence="8" key="1">
    <citation type="submission" date="2020-10" db="EMBL/GenBank/DDBJ databases">
        <authorList>
            <person name="Gilroy R."/>
        </authorList>
    </citation>
    <scope>NUCLEOTIDE SEQUENCE</scope>
    <source>
        <strain evidence="8">2830</strain>
    </source>
</reference>
<keyword evidence="5 6" id="KW-0687">Ribonucleoprotein</keyword>
<dbReference type="PANTHER" id="PTHR11620">
    <property type="entry name" value="60S RIBOSOMAL PROTEIN L23A"/>
    <property type="match status" value="1"/>
</dbReference>
<evidence type="ECO:0000256" key="7">
    <source>
        <dbReference type="RuleBase" id="RU003934"/>
    </source>
</evidence>
<dbReference type="InterPro" id="IPR012678">
    <property type="entry name" value="Ribosomal_uL23/eL15/eS24_sf"/>
</dbReference>
<reference evidence="8" key="2">
    <citation type="journal article" date="2021" name="PeerJ">
        <title>Extensive microbial diversity within the chicken gut microbiome revealed by metagenomics and culture.</title>
        <authorList>
            <person name="Gilroy R."/>
            <person name="Ravi A."/>
            <person name="Getino M."/>
            <person name="Pursley I."/>
            <person name="Horton D.L."/>
            <person name="Alikhan N.F."/>
            <person name="Baker D."/>
            <person name="Gharbi K."/>
            <person name="Hall N."/>
            <person name="Watson M."/>
            <person name="Adriaenssens E.M."/>
            <person name="Foster-Nyarko E."/>
            <person name="Jarju S."/>
            <person name="Secka A."/>
            <person name="Antonio M."/>
            <person name="Oren A."/>
            <person name="Chaudhuri R.R."/>
            <person name="La Ragione R."/>
            <person name="Hildebrand F."/>
            <person name="Pallen M.J."/>
        </authorList>
    </citation>
    <scope>NUCLEOTIDE SEQUENCE</scope>
    <source>
        <strain evidence="8">2830</strain>
    </source>
</reference>
<dbReference type="NCBIfam" id="NF004359">
    <property type="entry name" value="PRK05738.1-3"/>
    <property type="match status" value="1"/>
</dbReference>
<evidence type="ECO:0000313" key="8">
    <source>
        <dbReference type="EMBL" id="HIU10236.1"/>
    </source>
</evidence>
<dbReference type="InterPro" id="IPR012677">
    <property type="entry name" value="Nucleotide-bd_a/b_plait_sf"/>
</dbReference>
<keyword evidence="3 6" id="KW-0694">RNA-binding</keyword>
<comment type="caution">
    <text evidence="8">The sequence shown here is derived from an EMBL/GenBank/DDBJ whole genome shotgun (WGS) entry which is preliminary data.</text>
</comment>
<dbReference type="FunFam" id="3.30.70.330:FF:000001">
    <property type="entry name" value="50S ribosomal protein L23"/>
    <property type="match status" value="1"/>
</dbReference>
<sequence>MRNYCDVLVKPMISEKTIAMIEENKYTFIVAKDANKIEIAHAVEEAFKVKVVDVTTRIVKGKEKTMGRYTGRKPDVKKAVVTLKDGDTIEMFSGL</sequence>
<dbReference type="PROSITE" id="PS00050">
    <property type="entry name" value="RIBOSOMAL_L23"/>
    <property type="match status" value="1"/>
</dbReference>
<dbReference type="EMBL" id="DVMH01000018">
    <property type="protein sequence ID" value="HIU10236.1"/>
    <property type="molecule type" value="Genomic_DNA"/>
</dbReference>
<dbReference type="Gene3D" id="3.30.70.330">
    <property type="match status" value="1"/>
</dbReference>
<comment type="subunit">
    <text evidence="6">Part of the 50S ribosomal subunit. Contacts protein L29, and trigger factor when it is bound to the ribosome.</text>
</comment>
<dbReference type="InterPro" id="IPR001014">
    <property type="entry name" value="Ribosomal_uL23_CS"/>
</dbReference>
<name>A0A9D1HJ46_9FIRM</name>
<dbReference type="HAMAP" id="MF_01369_B">
    <property type="entry name" value="Ribosomal_uL23_B"/>
    <property type="match status" value="1"/>
</dbReference>
<gene>
    <name evidence="6 8" type="primary">rplW</name>
    <name evidence="8" type="ORF">IAB00_03180</name>
</gene>
<dbReference type="GO" id="GO:1990904">
    <property type="term" value="C:ribonucleoprotein complex"/>
    <property type="evidence" value="ECO:0007669"/>
    <property type="project" value="UniProtKB-KW"/>
</dbReference>
<dbReference type="GO" id="GO:0005840">
    <property type="term" value="C:ribosome"/>
    <property type="evidence" value="ECO:0007669"/>
    <property type="project" value="UniProtKB-KW"/>
</dbReference>